<name>A0A6A5TI94_9PLEO</name>
<evidence type="ECO:0008006" key="4">
    <source>
        <dbReference type="Google" id="ProtNLM"/>
    </source>
</evidence>
<organism evidence="2 3">
    <name type="scientific">Byssothecium circinans</name>
    <dbReference type="NCBI Taxonomy" id="147558"/>
    <lineage>
        <taxon>Eukaryota</taxon>
        <taxon>Fungi</taxon>
        <taxon>Dikarya</taxon>
        <taxon>Ascomycota</taxon>
        <taxon>Pezizomycotina</taxon>
        <taxon>Dothideomycetes</taxon>
        <taxon>Pleosporomycetidae</taxon>
        <taxon>Pleosporales</taxon>
        <taxon>Massarineae</taxon>
        <taxon>Massarinaceae</taxon>
        <taxon>Byssothecium</taxon>
    </lineage>
</organism>
<keyword evidence="3" id="KW-1185">Reference proteome</keyword>
<feature type="compositionally biased region" description="Low complexity" evidence="1">
    <location>
        <begin position="195"/>
        <end position="207"/>
    </location>
</feature>
<feature type="compositionally biased region" description="Polar residues" evidence="1">
    <location>
        <begin position="220"/>
        <end position="229"/>
    </location>
</feature>
<feature type="region of interest" description="Disordered" evidence="1">
    <location>
        <begin position="1"/>
        <end position="60"/>
    </location>
</feature>
<reference evidence="2" key="1">
    <citation type="journal article" date="2020" name="Stud. Mycol.">
        <title>101 Dothideomycetes genomes: a test case for predicting lifestyles and emergence of pathogens.</title>
        <authorList>
            <person name="Haridas S."/>
            <person name="Albert R."/>
            <person name="Binder M."/>
            <person name="Bloem J."/>
            <person name="Labutti K."/>
            <person name="Salamov A."/>
            <person name="Andreopoulos B."/>
            <person name="Baker S."/>
            <person name="Barry K."/>
            <person name="Bills G."/>
            <person name="Bluhm B."/>
            <person name="Cannon C."/>
            <person name="Castanera R."/>
            <person name="Culley D."/>
            <person name="Daum C."/>
            <person name="Ezra D."/>
            <person name="Gonzalez J."/>
            <person name="Henrissat B."/>
            <person name="Kuo A."/>
            <person name="Liang C."/>
            <person name="Lipzen A."/>
            <person name="Lutzoni F."/>
            <person name="Magnuson J."/>
            <person name="Mondo S."/>
            <person name="Nolan M."/>
            <person name="Ohm R."/>
            <person name="Pangilinan J."/>
            <person name="Park H.-J."/>
            <person name="Ramirez L."/>
            <person name="Alfaro M."/>
            <person name="Sun H."/>
            <person name="Tritt A."/>
            <person name="Yoshinaga Y."/>
            <person name="Zwiers L.-H."/>
            <person name="Turgeon B."/>
            <person name="Goodwin S."/>
            <person name="Spatafora J."/>
            <person name="Crous P."/>
            <person name="Grigoriev I."/>
        </authorList>
    </citation>
    <scope>NUCLEOTIDE SEQUENCE</scope>
    <source>
        <strain evidence="2">CBS 675.92</strain>
    </source>
</reference>
<feature type="compositionally biased region" description="Basic and acidic residues" evidence="1">
    <location>
        <begin position="1"/>
        <end position="13"/>
    </location>
</feature>
<evidence type="ECO:0000313" key="3">
    <source>
        <dbReference type="Proteomes" id="UP000800035"/>
    </source>
</evidence>
<dbReference type="AlphaFoldDB" id="A0A6A5TI94"/>
<gene>
    <name evidence="2" type="ORF">CC80DRAFT_299652</name>
</gene>
<dbReference type="Proteomes" id="UP000800035">
    <property type="component" value="Unassembled WGS sequence"/>
</dbReference>
<evidence type="ECO:0000256" key="1">
    <source>
        <dbReference type="SAM" id="MobiDB-lite"/>
    </source>
</evidence>
<sequence length="251" mass="26027">MASEKADSAHPEEQPPVNLTNEERLKEAAAHAEKALEAQNMANKLKSAASSLTDPKKREKMMTDAYNKEVEAHGNSKKARLLQSGAFQGSLGGAGIGGAVGAGVGTLVGAVVGTVTAIPTTGLGALAGAGVGAIHGPFIKLGSLASGGKKDANKDGKQEDDKDAKKDGKQEDEKKDRTQQDEKTEPSPDDDDAVPDPAALRQAADLLAAEREKQGKDNEASQQGTGTQNKGRKKPRKIEVRSGNKSQPASS</sequence>
<accession>A0A6A5TI94</accession>
<dbReference type="OrthoDB" id="4158987at2759"/>
<feature type="compositionally biased region" description="Basic and acidic residues" evidence="1">
    <location>
        <begin position="148"/>
        <end position="186"/>
    </location>
</feature>
<protein>
    <recommendedName>
        <fullName evidence="4">Glycine zipper domain-containing protein</fullName>
    </recommendedName>
</protein>
<dbReference type="EMBL" id="ML977052">
    <property type="protein sequence ID" value="KAF1948647.1"/>
    <property type="molecule type" value="Genomic_DNA"/>
</dbReference>
<feature type="region of interest" description="Disordered" evidence="1">
    <location>
        <begin position="144"/>
        <end position="251"/>
    </location>
</feature>
<proteinExistence type="predicted"/>
<evidence type="ECO:0000313" key="2">
    <source>
        <dbReference type="EMBL" id="KAF1948647.1"/>
    </source>
</evidence>
<feature type="compositionally biased region" description="Basic and acidic residues" evidence="1">
    <location>
        <begin position="208"/>
        <end position="219"/>
    </location>
</feature>
<feature type="compositionally biased region" description="Basic and acidic residues" evidence="1">
    <location>
        <begin position="21"/>
        <end position="36"/>
    </location>
</feature>